<comment type="caution">
    <text evidence="2">The sequence shown here is derived from an EMBL/GenBank/DDBJ whole genome shotgun (WGS) entry which is preliminary data.</text>
</comment>
<accession>A0A5J4TVN3</accession>
<dbReference type="InterPro" id="IPR000477">
    <property type="entry name" value="RT_dom"/>
</dbReference>
<dbReference type="InterPro" id="IPR043502">
    <property type="entry name" value="DNA/RNA_pol_sf"/>
</dbReference>
<reference evidence="2 3" key="1">
    <citation type="submission" date="2019-03" db="EMBL/GenBank/DDBJ databases">
        <title>Single cell metagenomics reveals metabolic interactions within the superorganism composed of flagellate Streblomastix strix and complex community of Bacteroidetes bacteria on its surface.</title>
        <authorList>
            <person name="Treitli S.C."/>
            <person name="Kolisko M."/>
            <person name="Husnik F."/>
            <person name="Keeling P."/>
            <person name="Hampl V."/>
        </authorList>
    </citation>
    <scope>NUCLEOTIDE SEQUENCE [LARGE SCALE GENOMIC DNA]</scope>
    <source>
        <strain evidence="2">ST1C</strain>
    </source>
</reference>
<dbReference type="Proteomes" id="UP000324800">
    <property type="component" value="Unassembled WGS sequence"/>
</dbReference>
<dbReference type="PROSITE" id="PS50878">
    <property type="entry name" value="RT_POL"/>
    <property type="match status" value="1"/>
</dbReference>
<dbReference type="AlphaFoldDB" id="A0A5J4TVN3"/>
<dbReference type="EMBL" id="SNRW01025517">
    <property type="protein sequence ID" value="KAA6361465.1"/>
    <property type="molecule type" value="Genomic_DNA"/>
</dbReference>
<protein>
    <recommendedName>
        <fullName evidence="1">Reverse transcriptase domain-containing protein</fullName>
    </recommendedName>
</protein>
<organism evidence="2 3">
    <name type="scientific">Streblomastix strix</name>
    <dbReference type="NCBI Taxonomy" id="222440"/>
    <lineage>
        <taxon>Eukaryota</taxon>
        <taxon>Metamonada</taxon>
        <taxon>Preaxostyla</taxon>
        <taxon>Oxymonadida</taxon>
        <taxon>Streblomastigidae</taxon>
        <taxon>Streblomastix</taxon>
    </lineage>
</organism>
<evidence type="ECO:0000259" key="1">
    <source>
        <dbReference type="PROSITE" id="PS50878"/>
    </source>
</evidence>
<sequence length="169" mass="19542">CELPSSNNYYTATSGGDQCDLNLSPVQSGRQITELLAAMEIDTPVRQNTERHCAYLEKPRQCAHPRSPETQDRVQRRLRSTFEFIQDYLVRTGRRRHNPGPGLFRQVLEPIFAIPKKKGGWRKILDCRILNSVLQTEYFKLEGITDIQEIVLPNDWATTIDLHQAFHHI</sequence>
<proteinExistence type="predicted"/>
<dbReference type="Gene3D" id="3.10.10.10">
    <property type="entry name" value="HIV Type 1 Reverse Transcriptase, subunit A, domain 1"/>
    <property type="match status" value="1"/>
</dbReference>
<name>A0A5J4TVN3_9EUKA</name>
<gene>
    <name evidence="2" type="ORF">EZS28_043010</name>
</gene>
<dbReference type="Gene3D" id="3.30.70.270">
    <property type="match status" value="1"/>
</dbReference>
<feature type="non-terminal residue" evidence="2">
    <location>
        <position position="1"/>
    </location>
</feature>
<dbReference type="SUPFAM" id="SSF56672">
    <property type="entry name" value="DNA/RNA polymerases"/>
    <property type="match status" value="1"/>
</dbReference>
<evidence type="ECO:0000313" key="3">
    <source>
        <dbReference type="Proteomes" id="UP000324800"/>
    </source>
</evidence>
<dbReference type="InterPro" id="IPR043128">
    <property type="entry name" value="Rev_trsase/Diguanyl_cyclase"/>
</dbReference>
<evidence type="ECO:0000313" key="2">
    <source>
        <dbReference type="EMBL" id="KAA6361465.1"/>
    </source>
</evidence>
<feature type="domain" description="Reverse transcriptase" evidence="1">
    <location>
        <begin position="95"/>
        <end position="169"/>
    </location>
</feature>